<dbReference type="Proteomes" id="UP000765509">
    <property type="component" value="Unassembled WGS sequence"/>
</dbReference>
<dbReference type="AlphaFoldDB" id="A0A9Q3GCK2"/>
<gene>
    <name evidence="2" type="ORF">O181_002368</name>
</gene>
<accession>A0A9Q3GCK2</accession>
<keyword evidence="3" id="KW-1185">Reference proteome</keyword>
<feature type="region of interest" description="Disordered" evidence="1">
    <location>
        <begin position="128"/>
        <end position="156"/>
    </location>
</feature>
<proteinExistence type="predicted"/>
<name>A0A9Q3GCK2_9BASI</name>
<comment type="caution">
    <text evidence="2">The sequence shown here is derived from an EMBL/GenBank/DDBJ whole genome shotgun (WGS) entry which is preliminary data.</text>
</comment>
<sequence length="216" mass="24409">MISSFELLSQTQASHFHHQKSLSTTVFTSLLFLTSWSPSFLQHPIHSPLSQTNHSKNNLSLVQLPLKARQTSASCSEPKPQSVFHQISSNSNRTFFLKSALTTHESTYKTPESGDADGFFKALPRPSTMQKFQPHAPSSPPALTRQRTYAEPHTDSPSSMIERMICYLNNALSPQNPSHTLNENQIKFLSHQLLILNRIIKPTDQHQMMQTLTRKS</sequence>
<reference evidence="2" key="1">
    <citation type="submission" date="2021-03" db="EMBL/GenBank/DDBJ databases">
        <title>Draft genome sequence of rust myrtle Austropuccinia psidii MF-1, a brazilian biotype.</title>
        <authorList>
            <person name="Quecine M.C."/>
            <person name="Pachon D.M.R."/>
            <person name="Bonatelli M.L."/>
            <person name="Correr F.H."/>
            <person name="Franceschini L.M."/>
            <person name="Leite T.F."/>
            <person name="Margarido G.R.A."/>
            <person name="Almeida C.A."/>
            <person name="Ferrarezi J.A."/>
            <person name="Labate C.A."/>
        </authorList>
    </citation>
    <scope>NUCLEOTIDE SEQUENCE</scope>
    <source>
        <strain evidence="2">MF-1</strain>
    </source>
</reference>
<protein>
    <submittedName>
        <fullName evidence="2">Uncharacterized protein</fullName>
    </submittedName>
</protein>
<organism evidence="2 3">
    <name type="scientific">Austropuccinia psidii MF-1</name>
    <dbReference type="NCBI Taxonomy" id="1389203"/>
    <lineage>
        <taxon>Eukaryota</taxon>
        <taxon>Fungi</taxon>
        <taxon>Dikarya</taxon>
        <taxon>Basidiomycota</taxon>
        <taxon>Pucciniomycotina</taxon>
        <taxon>Pucciniomycetes</taxon>
        <taxon>Pucciniales</taxon>
        <taxon>Sphaerophragmiaceae</taxon>
        <taxon>Austropuccinia</taxon>
    </lineage>
</organism>
<evidence type="ECO:0000256" key="1">
    <source>
        <dbReference type="SAM" id="MobiDB-lite"/>
    </source>
</evidence>
<evidence type="ECO:0000313" key="3">
    <source>
        <dbReference type="Proteomes" id="UP000765509"/>
    </source>
</evidence>
<evidence type="ECO:0000313" key="2">
    <source>
        <dbReference type="EMBL" id="MBW0462653.1"/>
    </source>
</evidence>
<dbReference type="EMBL" id="AVOT02000393">
    <property type="protein sequence ID" value="MBW0462653.1"/>
    <property type="molecule type" value="Genomic_DNA"/>
</dbReference>